<dbReference type="OrthoDB" id="2255697at2"/>
<keyword evidence="2" id="KW-1185">Reference proteome</keyword>
<sequence>MEFKNDLELVGHVAAHSVLSGTYKDSDGNVKVLLPTGSGSSLDLEQFRKDTNPTAADTNPPVGADIYPGSLEKGEVGGRYLLSNTKTDPTKVTNITFLKDVGNKLNMVGDGLQFRVLLQKTVITKGVKGAVSTVELNYDPKNIAKNSCFTTKSPIPITIKASSFKVDVPVTIKLDGVGENLGLSNNLSPSITFTFKANKSMDIKSNQGYSNDGVSSGITGVTYDIICEMVNTYSAQEAVSQLPVGMSLMSGDVSGDVPLKFVNDDYSNISGLQITFNPKIMMTEGTGTSAKYWIGRAYLKFSEMGFTFPKVLNVERDDLLLNRQIEISYNDLTDATKVHTYQVNSDNVENVKTGDISPSEGPTSVTYSSNPNLLIESGLLNIDFKVIVTSSITSAKYIYTLSIIDVSTY</sequence>
<protein>
    <submittedName>
        <fullName evidence="1">Uncharacterized protein</fullName>
    </submittedName>
</protein>
<reference evidence="2" key="1">
    <citation type="submission" date="2016-12" db="EMBL/GenBank/DDBJ databases">
        <authorList>
            <person name="Jung M.Y."/>
            <person name="Lee S.H."/>
        </authorList>
    </citation>
    <scope>NUCLEOTIDE SEQUENCE [LARGE SCALE GENOMIC DNA]</scope>
    <source>
        <strain evidence="2">WiKim39</strain>
    </source>
</reference>
<dbReference type="KEGG" id="lalw:BTM29_09255"/>
<evidence type="ECO:0000313" key="2">
    <source>
        <dbReference type="Proteomes" id="UP000187499"/>
    </source>
</evidence>
<accession>A0A1P8Q4D8</accession>
<dbReference type="Proteomes" id="UP000187499">
    <property type="component" value="Chromosome"/>
</dbReference>
<proteinExistence type="predicted"/>
<name>A0A1P8Q4D8_9LACO</name>
<dbReference type="EMBL" id="CP019323">
    <property type="protein sequence ID" value="APX72726.1"/>
    <property type="molecule type" value="Genomic_DNA"/>
</dbReference>
<dbReference type="RefSeq" id="WP_076616521.1">
    <property type="nucleotide sequence ID" value="NZ_CP019323.1"/>
</dbReference>
<organism evidence="1 2">
    <name type="scientific">Companilactobacillus allii</name>
    <dbReference type="NCBI Taxonomy" id="1847728"/>
    <lineage>
        <taxon>Bacteria</taxon>
        <taxon>Bacillati</taxon>
        <taxon>Bacillota</taxon>
        <taxon>Bacilli</taxon>
        <taxon>Lactobacillales</taxon>
        <taxon>Lactobacillaceae</taxon>
        <taxon>Companilactobacillus</taxon>
    </lineage>
</organism>
<gene>
    <name evidence="1" type="ORF">BTM29_09255</name>
</gene>
<evidence type="ECO:0000313" key="1">
    <source>
        <dbReference type="EMBL" id="APX72726.1"/>
    </source>
</evidence>
<dbReference type="AlphaFoldDB" id="A0A1P8Q4D8"/>
<dbReference type="STRING" id="1847728.BTM29_09255"/>